<dbReference type="EC" id="2.7.13.3" evidence="3"/>
<dbReference type="SMART" id="SM00304">
    <property type="entry name" value="HAMP"/>
    <property type="match status" value="1"/>
</dbReference>
<protein>
    <recommendedName>
        <fullName evidence="3">histidine kinase</fullName>
        <ecNumber evidence="3">2.7.13.3</ecNumber>
    </recommendedName>
</protein>
<dbReference type="Gene3D" id="3.30.565.10">
    <property type="entry name" value="Histidine kinase-like ATPase, C-terminal domain"/>
    <property type="match status" value="1"/>
</dbReference>
<dbReference type="SMART" id="SM00387">
    <property type="entry name" value="HATPase_c"/>
    <property type="match status" value="1"/>
</dbReference>
<keyword evidence="9" id="KW-0067">ATP-binding</keyword>
<dbReference type="SMART" id="SM00388">
    <property type="entry name" value="HisKA"/>
    <property type="match status" value="1"/>
</dbReference>
<evidence type="ECO:0000256" key="5">
    <source>
        <dbReference type="ARBA" id="ARBA00022553"/>
    </source>
</evidence>
<sequence length="538" mass="60962">MGKSFLRLYVLLAITITVFIIGLKTLPTIILDDLLAQHRTNVANGTFYLIRQELYSVPEDQWLNKISELQPHFGYYLALDNLDDLKLSDKQLGRIHSGITASTSDDIDSKEVLHSLMPNTNKVISVSFDQSDLEHSERTARGAFYIGFKSLKKFKPKDWQQALDEMSKEFRYPLTLIPLNKLNLKKEYVNIIRNGGTYGENPRNNGETYYKRIPDSDFVVKAGPIHVNTLIVDLFYYSMAFLAIMIALALYIWMRPISNDLIQLSNAALSFGNGQFDTRINVGKNSAIVRVTDTFNGMADRIKKLIDSHKELTNAVSHELRTPISRLRFAIEMLKESNDTATTQKYINSMNTDIDELDSLVTELLTYAQFDRETPELNLESVNFGAWINNFTEHHQIEINNINLQLEKDLLLDNTNIVIDSKLVHRAISNLLTNAIRYAVNNIRISAKYNETSFTISVEDDGSGIAVEDREKILEPFKRLDLSRDRRSGGCGLGLSIVKQIAAWHDGKITISESDLGGSKFNFECRQNNSISASTTDP</sequence>
<dbReference type="GO" id="GO:0005524">
    <property type="term" value="F:ATP binding"/>
    <property type="evidence" value="ECO:0007669"/>
    <property type="project" value="UniProtKB-KW"/>
</dbReference>
<dbReference type="PROSITE" id="PS50109">
    <property type="entry name" value="HIS_KIN"/>
    <property type="match status" value="1"/>
</dbReference>
<evidence type="ECO:0000256" key="6">
    <source>
        <dbReference type="ARBA" id="ARBA00022679"/>
    </source>
</evidence>
<keyword evidence="5" id="KW-0597">Phosphoprotein</keyword>
<keyword evidence="8" id="KW-0418">Kinase</keyword>
<dbReference type="EMBL" id="UOFS01000043">
    <property type="protein sequence ID" value="VAX00256.1"/>
    <property type="molecule type" value="Genomic_DNA"/>
</dbReference>
<evidence type="ECO:0000256" key="2">
    <source>
        <dbReference type="ARBA" id="ARBA00004651"/>
    </source>
</evidence>
<evidence type="ECO:0000313" key="13">
    <source>
        <dbReference type="EMBL" id="VAX00256.1"/>
    </source>
</evidence>
<dbReference type="Gene3D" id="6.10.340.10">
    <property type="match status" value="1"/>
</dbReference>
<reference evidence="13" key="1">
    <citation type="submission" date="2018-06" db="EMBL/GenBank/DDBJ databases">
        <authorList>
            <person name="Zhirakovskaya E."/>
        </authorList>
    </citation>
    <scope>NUCLEOTIDE SEQUENCE</scope>
</reference>
<dbReference type="InterPro" id="IPR003594">
    <property type="entry name" value="HATPase_dom"/>
</dbReference>
<dbReference type="InterPro" id="IPR005467">
    <property type="entry name" value="His_kinase_dom"/>
</dbReference>
<dbReference type="Pfam" id="PF00512">
    <property type="entry name" value="HisKA"/>
    <property type="match status" value="1"/>
</dbReference>
<dbReference type="GO" id="GO:0005886">
    <property type="term" value="C:plasma membrane"/>
    <property type="evidence" value="ECO:0007669"/>
    <property type="project" value="UniProtKB-SubCell"/>
</dbReference>
<keyword evidence="7" id="KW-0547">Nucleotide-binding</keyword>
<dbReference type="Gene3D" id="1.10.287.130">
    <property type="match status" value="1"/>
</dbReference>
<dbReference type="InterPro" id="IPR036097">
    <property type="entry name" value="HisK_dim/P_sf"/>
</dbReference>
<dbReference type="AlphaFoldDB" id="A0A3B1A3B7"/>
<feature type="transmembrane region" description="Helical" evidence="10">
    <location>
        <begin position="6"/>
        <end position="23"/>
    </location>
</feature>
<dbReference type="SUPFAM" id="SSF47384">
    <property type="entry name" value="Homodimeric domain of signal transducing histidine kinase"/>
    <property type="match status" value="1"/>
</dbReference>
<dbReference type="SUPFAM" id="SSF55874">
    <property type="entry name" value="ATPase domain of HSP90 chaperone/DNA topoisomerase II/histidine kinase"/>
    <property type="match status" value="1"/>
</dbReference>
<comment type="subcellular location">
    <subcellularLocation>
        <location evidence="2">Cell membrane</location>
        <topology evidence="2">Multi-pass membrane protein</topology>
    </subcellularLocation>
</comment>
<comment type="catalytic activity">
    <reaction evidence="1">
        <text>ATP + protein L-histidine = ADP + protein N-phospho-L-histidine.</text>
        <dbReference type="EC" id="2.7.13.3"/>
    </reaction>
</comment>
<dbReference type="CDD" id="cd06225">
    <property type="entry name" value="HAMP"/>
    <property type="match status" value="1"/>
</dbReference>
<dbReference type="InterPro" id="IPR036890">
    <property type="entry name" value="HATPase_C_sf"/>
</dbReference>
<dbReference type="PROSITE" id="PS50885">
    <property type="entry name" value="HAMP"/>
    <property type="match status" value="1"/>
</dbReference>
<name>A0A3B1A3B7_9ZZZZ</name>
<dbReference type="Pfam" id="PF02518">
    <property type="entry name" value="HATPase_c"/>
    <property type="match status" value="1"/>
</dbReference>
<evidence type="ECO:0000256" key="4">
    <source>
        <dbReference type="ARBA" id="ARBA00022475"/>
    </source>
</evidence>
<dbReference type="GO" id="GO:0000155">
    <property type="term" value="F:phosphorelay sensor kinase activity"/>
    <property type="evidence" value="ECO:0007669"/>
    <property type="project" value="InterPro"/>
</dbReference>
<evidence type="ECO:0000256" key="10">
    <source>
        <dbReference type="SAM" id="Phobius"/>
    </source>
</evidence>
<feature type="domain" description="Histidine kinase" evidence="11">
    <location>
        <begin position="315"/>
        <end position="529"/>
    </location>
</feature>
<evidence type="ECO:0000259" key="11">
    <source>
        <dbReference type="PROSITE" id="PS50109"/>
    </source>
</evidence>
<dbReference type="PANTHER" id="PTHR44936">
    <property type="entry name" value="SENSOR PROTEIN CREC"/>
    <property type="match status" value="1"/>
</dbReference>
<feature type="transmembrane region" description="Helical" evidence="10">
    <location>
        <begin position="234"/>
        <end position="254"/>
    </location>
</feature>
<evidence type="ECO:0000259" key="12">
    <source>
        <dbReference type="PROSITE" id="PS50885"/>
    </source>
</evidence>
<evidence type="ECO:0000256" key="3">
    <source>
        <dbReference type="ARBA" id="ARBA00012438"/>
    </source>
</evidence>
<evidence type="ECO:0000256" key="7">
    <source>
        <dbReference type="ARBA" id="ARBA00022741"/>
    </source>
</evidence>
<dbReference type="PRINTS" id="PR00344">
    <property type="entry name" value="BCTRLSENSOR"/>
</dbReference>
<feature type="domain" description="HAMP" evidence="12">
    <location>
        <begin position="255"/>
        <end position="307"/>
    </location>
</feature>
<keyword evidence="10" id="KW-0812">Transmembrane</keyword>
<dbReference type="InterPro" id="IPR003661">
    <property type="entry name" value="HisK_dim/P_dom"/>
</dbReference>
<proteinExistence type="predicted"/>
<evidence type="ECO:0000256" key="1">
    <source>
        <dbReference type="ARBA" id="ARBA00000085"/>
    </source>
</evidence>
<dbReference type="PANTHER" id="PTHR44936:SF10">
    <property type="entry name" value="SENSOR PROTEIN RSTB"/>
    <property type="match status" value="1"/>
</dbReference>
<evidence type="ECO:0000256" key="8">
    <source>
        <dbReference type="ARBA" id="ARBA00022777"/>
    </source>
</evidence>
<dbReference type="InterPro" id="IPR003660">
    <property type="entry name" value="HAMP_dom"/>
</dbReference>
<dbReference type="CDD" id="cd00082">
    <property type="entry name" value="HisKA"/>
    <property type="match status" value="1"/>
</dbReference>
<gene>
    <name evidence="13" type="ORF">MNBD_GAMMA22-78</name>
</gene>
<keyword evidence="10" id="KW-0472">Membrane</keyword>
<organism evidence="13">
    <name type="scientific">hydrothermal vent metagenome</name>
    <dbReference type="NCBI Taxonomy" id="652676"/>
    <lineage>
        <taxon>unclassified sequences</taxon>
        <taxon>metagenomes</taxon>
        <taxon>ecological metagenomes</taxon>
    </lineage>
</organism>
<keyword evidence="10" id="KW-1133">Transmembrane helix</keyword>
<keyword evidence="4" id="KW-1003">Cell membrane</keyword>
<dbReference type="InterPro" id="IPR050980">
    <property type="entry name" value="2C_sensor_his_kinase"/>
</dbReference>
<dbReference type="InterPro" id="IPR004358">
    <property type="entry name" value="Sig_transdc_His_kin-like_C"/>
</dbReference>
<keyword evidence="6" id="KW-0808">Transferase</keyword>
<evidence type="ECO:0000256" key="9">
    <source>
        <dbReference type="ARBA" id="ARBA00022840"/>
    </source>
</evidence>
<accession>A0A3B1A3B7</accession>